<dbReference type="InterPro" id="IPR011006">
    <property type="entry name" value="CheY-like_superfamily"/>
</dbReference>
<dbReference type="CDD" id="cd00156">
    <property type="entry name" value="REC"/>
    <property type="match status" value="1"/>
</dbReference>
<dbReference type="NCBIfam" id="TIGR00229">
    <property type="entry name" value="sensory_box"/>
    <property type="match status" value="1"/>
</dbReference>
<feature type="compositionally biased region" description="Polar residues" evidence="13">
    <location>
        <begin position="1317"/>
        <end position="1330"/>
    </location>
</feature>
<dbReference type="Gene3D" id="3.30.565.10">
    <property type="entry name" value="Histidine kinase-like ATPase, C-terminal domain"/>
    <property type="match status" value="1"/>
</dbReference>
<evidence type="ECO:0000256" key="3">
    <source>
        <dbReference type="ARBA" id="ARBA00006434"/>
    </source>
</evidence>
<comment type="catalytic activity">
    <reaction evidence="1">
        <text>ATP + protein L-histidine = ADP + protein N-phospho-L-histidine.</text>
        <dbReference type="EC" id="2.7.13.3"/>
    </reaction>
</comment>
<feature type="region of interest" description="Disordered" evidence="13">
    <location>
        <begin position="1313"/>
        <end position="1342"/>
    </location>
</feature>
<dbReference type="Proteomes" id="UP000319941">
    <property type="component" value="Unassembled WGS sequence"/>
</dbReference>
<dbReference type="PROSITE" id="PS50283">
    <property type="entry name" value="NA_SOLUT_SYMP_3"/>
    <property type="match status" value="1"/>
</dbReference>
<dbReference type="Gene3D" id="3.30.450.20">
    <property type="entry name" value="PAS domain"/>
    <property type="match status" value="2"/>
</dbReference>
<dbReference type="SUPFAM" id="SSF47384">
    <property type="entry name" value="Homodimeric domain of signal transducing histidine kinase"/>
    <property type="match status" value="1"/>
</dbReference>
<dbReference type="Gene3D" id="1.10.287.130">
    <property type="match status" value="1"/>
</dbReference>
<feature type="coiled-coil region" evidence="12">
    <location>
        <begin position="896"/>
        <end position="947"/>
    </location>
</feature>
<feature type="transmembrane region" description="Helical" evidence="14">
    <location>
        <begin position="410"/>
        <end position="433"/>
    </location>
</feature>
<evidence type="ECO:0000256" key="7">
    <source>
        <dbReference type="ARBA" id="ARBA00022692"/>
    </source>
</evidence>
<comment type="subcellular location">
    <subcellularLocation>
        <location evidence="2">Membrane</location>
        <topology evidence="2">Multi-pass membrane protein</topology>
    </subcellularLocation>
</comment>
<protein>
    <recommendedName>
        <fullName evidence="4">histidine kinase</fullName>
        <ecNumber evidence="4">2.7.13.3</ecNumber>
    </recommendedName>
</protein>
<evidence type="ECO:0000259" key="16">
    <source>
        <dbReference type="PROSITE" id="PS50110"/>
    </source>
</evidence>
<dbReference type="RefSeq" id="WP_024950820.1">
    <property type="nucleotide sequence ID" value="NZ_CAWOWR010000013.1"/>
</dbReference>
<gene>
    <name evidence="19" type="ORF">FQP86_15230</name>
</gene>
<evidence type="ECO:0000256" key="8">
    <source>
        <dbReference type="ARBA" id="ARBA00022777"/>
    </source>
</evidence>
<evidence type="ECO:0000256" key="5">
    <source>
        <dbReference type="ARBA" id="ARBA00022553"/>
    </source>
</evidence>
<keyword evidence="7 14" id="KW-0812">Transmembrane</keyword>
<dbReference type="GO" id="GO:0005886">
    <property type="term" value="C:plasma membrane"/>
    <property type="evidence" value="ECO:0007669"/>
    <property type="project" value="TreeGrafter"/>
</dbReference>
<dbReference type="PANTHER" id="PTHR43047:SF9">
    <property type="entry name" value="HISTIDINE KINASE"/>
    <property type="match status" value="1"/>
</dbReference>
<organism evidence="19 20">
    <name type="scientific">Cobetia crustatorum</name>
    <dbReference type="NCBI Taxonomy" id="553385"/>
    <lineage>
        <taxon>Bacteria</taxon>
        <taxon>Pseudomonadati</taxon>
        <taxon>Pseudomonadota</taxon>
        <taxon>Gammaproteobacteria</taxon>
        <taxon>Oceanospirillales</taxon>
        <taxon>Halomonadaceae</taxon>
        <taxon>Cobetia</taxon>
    </lineage>
</organism>
<feature type="domain" description="PAC" evidence="18">
    <location>
        <begin position="842"/>
        <end position="894"/>
    </location>
</feature>
<dbReference type="Gene3D" id="3.40.50.2300">
    <property type="match status" value="1"/>
</dbReference>
<dbReference type="EMBL" id="VNFH01000011">
    <property type="protein sequence ID" value="TVU68138.1"/>
    <property type="molecule type" value="Genomic_DNA"/>
</dbReference>
<dbReference type="PROSITE" id="PS50109">
    <property type="entry name" value="HIS_KIN"/>
    <property type="match status" value="1"/>
</dbReference>
<evidence type="ECO:0000313" key="20">
    <source>
        <dbReference type="Proteomes" id="UP000319941"/>
    </source>
</evidence>
<feature type="transmembrane region" description="Helical" evidence="14">
    <location>
        <begin position="116"/>
        <end position="136"/>
    </location>
</feature>
<evidence type="ECO:0000256" key="12">
    <source>
        <dbReference type="SAM" id="Coils"/>
    </source>
</evidence>
<evidence type="ECO:0000256" key="4">
    <source>
        <dbReference type="ARBA" id="ARBA00012438"/>
    </source>
</evidence>
<evidence type="ECO:0000313" key="19">
    <source>
        <dbReference type="EMBL" id="TVU68138.1"/>
    </source>
</evidence>
<feature type="transmembrane region" description="Helical" evidence="14">
    <location>
        <begin position="6"/>
        <end position="23"/>
    </location>
</feature>
<dbReference type="InterPro" id="IPR036890">
    <property type="entry name" value="HATPase_C_sf"/>
</dbReference>
<feature type="transmembrane region" description="Helical" evidence="14">
    <location>
        <begin position="156"/>
        <end position="176"/>
    </location>
</feature>
<dbReference type="CDD" id="cd10322">
    <property type="entry name" value="SLC5sbd"/>
    <property type="match status" value="1"/>
</dbReference>
<evidence type="ECO:0000256" key="1">
    <source>
        <dbReference type="ARBA" id="ARBA00000085"/>
    </source>
</evidence>
<dbReference type="InterPro" id="IPR036097">
    <property type="entry name" value="HisK_dim/P_sf"/>
</dbReference>
<dbReference type="InterPro" id="IPR001789">
    <property type="entry name" value="Sig_transdc_resp-reg_receiver"/>
</dbReference>
<feature type="domain" description="Response regulatory" evidence="16">
    <location>
        <begin position="1190"/>
        <end position="1307"/>
    </location>
</feature>
<evidence type="ECO:0000256" key="14">
    <source>
        <dbReference type="SAM" id="Phobius"/>
    </source>
</evidence>
<dbReference type="FunFam" id="3.30.565.10:FF:000049">
    <property type="entry name" value="Two-component sensor histidine kinase"/>
    <property type="match status" value="1"/>
</dbReference>
<dbReference type="CDD" id="cd00130">
    <property type="entry name" value="PAS"/>
    <property type="match status" value="1"/>
</dbReference>
<dbReference type="InterPro" id="IPR003594">
    <property type="entry name" value="HATPase_dom"/>
</dbReference>
<feature type="transmembrane region" description="Helical" evidence="14">
    <location>
        <begin position="188"/>
        <end position="214"/>
    </location>
</feature>
<dbReference type="OrthoDB" id="9764438at2"/>
<evidence type="ECO:0000256" key="10">
    <source>
        <dbReference type="ARBA" id="ARBA00023136"/>
    </source>
</evidence>
<dbReference type="Pfam" id="PF00512">
    <property type="entry name" value="HisKA"/>
    <property type="match status" value="1"/>
</dbReference>
<dbReference type="CDD" id="cd00082">
    <property type="entry name" value="HisKA"/>
    <property type="match status" value="1"/>
</dbReference>
<dbReference type="InterPro" id="IPR000014">
    <property type="entry name" value="PAS"/>
</dbReference>
<dbReference type="InterPro" id="IPR001610">
    <property type="entry name" value="PAC"/>
</dbReference>
<dbReference type="SMART" id="SM00388">
    <property type="entry name" value="HisKA"/>
    <property type="match status" value="1"/>
</dbReference>
<dbReference type="InterPro" id="IPR004358">
    <property type="entry name" value="Sig_transdc_His_kin-like_C"/>
</dbReference>
<comment type="similarity">
    <text evidence="3">Belongs to the sodium:solute symporter (SSF) (TC 2.A.21) family.</text>
</comment>
<reference evidence="19 20" key="1">
    <citation type="submission" date="2019-07" db="EMBL/GenBank/DDBJ databases">
        <title>Diversity of Bacteria from Kongsfjorden, Arctic.</title>
        <authorList>
            <person name="Yu Y."/>
        </authorList>
    </citation>
    <scope>NUCLEOTIDE SEQUENCE [LARGE SCALE GENOMIC DNA]</scope>
    <source>
        <strain evidence="19 20">SM1923</strain>
    </source>
</reference>
<comment type="caution">
    <text evidence="19">The sequence shown here is derived from an EMBL/GenBank/DDBJ whole genome shotgun (WGS) entry which is preliminary data.</text>
</comment>
<name>A0A558HGE2_9GAMM</name>
<evidence type="ECO:0000256" key="11">
    <source>
        <dbReference type="PROSITE-ProRule" id="PRU00169"/>
    </source>
</evidence>
<dbReference type="EC" id="2.7.13.3" evidence="4"/>
<evidence type="ECO:0000256" key="13">
    <source>
        <dbReference type="SAM" id="MobiDB-lite"/>
    </source>
</evidence>
<evidence type="ECO:0000259" key="18">
    <source>
        <dbReference type="PROSITE" id="PS50113"/>
    </source>
</evidence>
<dbReference type="Gene3D" id="1.20.1730.10">
    <property type="entry name" value="Sodium/glucose cotransporter"/>
    <property type="match status" value="1"/>
</dbReference>
<dbReference type="SMART" id="SM00448">
    <property type="entry name" value="REC"/>
    <property type="match status" value="1"/>
</dbReference>
<dbReference type="SMART" id="SM00086">
    <property type="entry name" value="PAC"/>
    <property type="match status" value="1"/>
</dbReference>
<dbReference type="PROSITE" id="PS50113">
    <property type="entry name" value="PAC"/>
    <property type="match status" value="1"/>
</dbReference>
<dbReference type="SMART" id="SM00387">
    <property type="entry name" value="HATPase_c"/>
    <property type="match status" value="1"/>
</dbReference>
<feature type="transmembrane region" description="Helical" evidence="14">
    <location>
        <begin position="282"/>
        <end position="307"/>
    </location>
</feature>
<dbReference type="SMART" id="SM00091">
    <property type="entry name" value="PAS"/>
    <property type="match status" value="2"/>
</dbReference>
<dbReference type="STRING" id="553385.GCA_000591415_00435"/>
<dbReference type="InterPro" id="IPR005467">
    <property type="entry name" value="His_kinase_dom"/>
</dbReference>
<dbReference type="PROSITE" id="PS50110">
    <property type="entry name" value="RESPONSE_REGULATORY"/>
    <property type="match status" value="1"/>
</dbReference>
<dbReference type="InterPro" id="IPR035965">
    <property type="entry name" value="PAS-like_dom_sf"/>
</dbReference>
<dbReference type="PROSITE" id="PS50112">
    <property type="entry name" value="PAS"/>
    <property type="match status" value="1"/>
</dbReference>
<keyword evidence="6" id="KW-0808">Transferase</keyword>
<keyword evidence="12" id="KW-0175">Coiled coil</keyword>
<dbReference type="InterPro" id="IPR038377">
    <property type="entry name" value="Na/Glc_symporter_sf"/>
</dbReference>
<dbReference type="Pfam" id="PF02518">
    <property type="entry name" value="HATPase_c"/>
    <property type="match status" value="1"/>
</dbReference>
<dbReference type="Pfam" id="PF00072">
    <property type="entry name" value="Response_reg"/>
    <property type="match status" value="1"/>
</dbReference>
<dbReference type="GO" id="GO:0022857">
    <property type="term" value="F:transmembrane transporter activity"/>
    <property type="evidence" value="ECO:0007669"/>
    <property type="project" value="InterPro"/>
</dbReference>
<feature type="domain" description="PAS" evidence="17">
    <location>
        <begin position="770"/>
        <end position="840"/>
    </location>
</feature>
<keyword evidence="10 14" id="KW-0472">Membrane</keyword>
<feature type="transmembrane region" description="Helical" evidence="14">
    <location>
        <begin position="327"/>
        <end position="357"/>
    </location>
</feature>
<sequence length="1342" mass="148460">MFQGWWLIAVALAYIAVLFTIAWRGDRNAKKNGSPNRRPAVYSLGLAVYCTSWTFYGSVGQAATSGWAYLSIFIGPILTCLLFWPILLKMIRVAKRQNITSIADFIASRYGKTQSLAVFASLVALIGTLPYIALQLKAVSSAYQVLTDTSDVTRTPWLGDTAFYVAAIMALFAILFGTRHTDATEHHVGLLQAIAFESLIKLVAFLILGSYVTWGMFDGLGDLFTKADTYLALQQQLETQTFGSGFWAQTLLAMLAVFCLPRQFHVAVVENTHHGDARRARWLFPIYLIAISFFVLPIAAAGLTLFPDGSVSPDSFVLALPMAAGQTWLTLLTFLGGFSAATGMVIVAAVAVSIMISNEIVIPLLFRLRWFDTEARDYSHIVLLARRLTIVMILGLAYGFYLLIAEYSTLSAIGLLSFAAVAQFAPSLIGGLYWKRGNRLGVIVGLNAGFAVWAWTLLVPALSQAGLMPAEMVNHGPLGIDWLSPHGLFGFPFSDPLTHGVMLSLGLNLFFYIFVSQMTPQRVVERIQASLFVDSVETRQTSVSRPWTGSTSVSDLRVLCERFLSDEQVERAFEDYGRRSGQPLELHARASIDLIQFTERFLASVLGASSARIVVNSALQGRGIGISDVISIVDEASQVLEFNRALLQATIENIHQGISVVDQHMRLVVWNQRYLDMFRFPDNLIRVGAPIDRIFRYNAHNGEYGPGDPEEHVDQLLDAIRDGVPHRYVRYRLDGSVMEIQGNPMPGGGFVYTYQDITQQKSTEEALIRSENNIRIYTDNVPALIAYFDKECRYLFTNRAYEAVMGIDRTAVIGEPAEAAMPEDIYRQRAPWMTRALAGERVSFEISLEAPEGGVRYMLVTYTPHFSTKGNILGFFALYQDITERRLAEIALKETNENLEERVRVRTRELSQVNEALRTENRVRAEAEQALRQAKKLAEDANASKTRFLAAASHDLLQPLNAARLFTSALSQQVEGEMKTTTNHIDNSLQAAEELLSTLLDISKLDAGALAPRRSVFRLSDILKPLKAEFEVMAENRGLDLKVVMTQLAVDSDGQMLRRIVQNFLSNAVRYTRQGHVLLGCRRIGDRIRIEVWDTGPGIPESKLTEIFQEFRRLDQTERHKESEKGLGLGLSIAERMSRVLDHPITVRSWVDIGTVFAVSVPISKTLPAAEHPDAIPARKRAGNKLTGSRILCIDNESLILEGMKAMLSGWGCEVFTATSIGGAKSVIRNLDGDPDAILADYHLDNEVTGLMALDALDERLSGSVPGVVITADRTDEVAEEVRRAGYHLLLKPVRPAALRALLTRTLQANRAEKHISNGSDEASDATGTSGADDISETPPTD</sequence>
<feature type="domain" description="Histidine kinase" evidence="15">
    <location>
        <begin position="951"/>
        <end position="1165"/>
    </location>
</feature>
<evidence type="ECO:0000256" key="9">
    <source>
        <dbReference type="ARBA" id="ARBA00022989"/>
    </source>
</evidence>
<keyword evidence="20" id="KW-1185">Reference proteome</keyword>
<dbReference type="GO" id="GO:0000155">
    <property type="term" value="F:phosphorelay sensor kinase activity"/>
    <property type="evidence" value="ECO:0007669"/>
    <property type="project" value="InterPro"/>
</dbReference>
<dbReference type="InterPro" id="IPR000700">
    <property type="entry name" value="PAS-assoc_C"/>
</dbReference>
<dbReference type="InterPro" id="IPR001734">
    <property type="entry name" value="Na/solute_symporter"/>
</dbReference>
<feature type="transmembrane region" description="Helical" evidence="14">
    <location>
        <begin position="39"/>
        <end position="56"/>
    </location>
</feature>
<proteinExistence type="inferred from homology"/>
<dbReference type="InterPro" id="IPR013656">
    <property type="entry name" value="PAS_4"/>
</dbReference>
<dbReference type="Pfam" id="PF12860">
    <property type="entry name" value="PAS_7"/>
    <property type="match status" value="1"/>
</dbReference>
<keyword evidence="8" id="KW-0418">Kinase</keyword>
<feature type="modified residue" description="4-aspartylphosphate" evidence="11">
    <location>
        <position position="1241"/>
    </location>
</feature>
<feature type="transmembrane region" description="Helical" evidence="14">
    <location>
        <begin position="378"/>
        <end position="404"/>
    </location>
</feature>
<dbReference type="PRINTS" id="PR00344">
    <property type="entry name" value="BCTRLSENSOR"/>
</dbReference>
<dbReference type="InterPro" id="IPR003661">
    <property type="entry name" value="HisK_dim/P_dom"/>
</dbReference>
<dbReference type="SUPFAM" id="SSF55874">
    <property type="entry name" value="ATPase domain of HSP90 chaperone/DNA topoisomerase II/histidine kinase"/>
    <property type="match status" value="1"/>
</dbReference>
<evidence type="ECO:0000259" key="17">
    <source>
        <dbReference type="PROSITE" id="PS50112"/>
    </source>
</evidence>
<dbReference type="PANTHER" id="PTHR43047">
    <property type="entry name" value="TWO-COMPONENT HISTIDINE PROTEIN KINASE"/>
    <property type="match status" value="1"/>
</dbReference>
<dbReference type="SUPFAM" id="SSF52172">
    <property type="entry name" value="CheY-like"/>
    <property type="match status" value="1"/>
</dbReference>
<feature type="transmembrane region" description="Helical" evidence="14">
    <location>
        <begin position="242"/>
        <end position="261"/>
    </location>
</feature>
<accession>A0A558HGE2</accession>
<keyword evidence="9 14" id="KW-1133">Transmembrane helix</keyword>
<evidence type="ECO:0000256" key="6">
    <source>
        <dbReference type="ARBA" id="ARBA00022679"/>
    </source>
</evidence>
<keyword evidence="5 11" id="KW-0597">Phosphoprotein</keyword>
<feature type="transmembrane region" description="Helical" evidence="14">
    <location>
        <begin position="68"/>
        <end position="88"/>
    </location>
</feature>
<evidence type="ECO:0000256" key="2">
    <source>
        <dbReference type="ARBA" id="ARBA00004141"/>
    </source>
</evidence>
<dbReference type="SUPFAM" id="SSF55785">
    <property type="entry name" value="PYP-like sensor domain (PAS domain)"/>
    <property type="match status" value="2"/>
</dbReference>
<dbReference type="GO" id="GO:0009927">
    <property type="term" value="F:histidine phosphotransfer kinase activity"/>
    <property type="evidence" value="ECO:0007669"/>
    <property type="project" value="TreeGrafter"/>
</dbReference>
<dbReference type="Pfam" id="PF08448">
    <property type="entry name" value="PAS_4"/>
    <property type="match status" value="1"/>
</dbReference>
<dbReference type="NCBIfam" id="NF041832">
    <property type="entry name" value="near_NosP_CTERM"/>
    <property type="match status" value="1"/>
</dbReference>
<evidence type="ECO:0000259" key="15">
    <source>
        <dbReference type="PROSITE" id="PS50109"/>
    </source>
</evidence>
<feature type="transmembrane region" description="Helical" evidence="14">
    <location>
        <begin position="440"/>
        <end position="462"/>
    </location>
</feature>